<feature type="domain" description="Glycosyltransferase 2-like" evidence="2">
    <location>
        <begin position="88"/>
        <end position="204"/>
    </location>
</feature>
<dbReference type="PANTHER" id="PTHR43685">
    <property type="entry name" value="GLYCOSYLTRANSFERASE"/>
    <property type="match status" value="1"/>
</dbReference>
<proteinExistence type="predicted"/>
<sequence length="330" mass="37774">MRSPTCGAAWSAWNGGRSWVTPSRRGPRDLGQCPRPQATGSRQRRVGQGAKVRNKGGNRGTPPTCHPAIIRRACIFNERGRASMPLISIVTPCYNAERYIQDTIDSVFAQTEGNWEWIITDDRSTDRSVEIISAISDSRVKLITSKMHRGAAASYNTCLTTARGRFVTFIDSDDLWEPEFLRVMSRFLLEKREEAAYCGYRRTDQYLAPLLSDFRATRDVTFRSLLYTNPLSTLSTMYDARRIGKVYFPYDNKREDHAMWLTLMRQVAVCRPVDRVLATYRIHPGSLSRNKWEMLGCQYALYRFFLGFNYLSAAYYTAAWAANGVLKYAR</sequence>
<feature type="region of interest" description="Disordered" evidence="1">
    <location>
        <begin position="17"/>
        <end position="63"/>
    </location>
</feature>
<dbReference type="Gene3D" id="3.90.550.10">
    <property type="entry name" value="Spore Coat Polysaccharide Biosynthesis Protein SpsA, Chain A"/>
    <property type="match status" value="1"/>
</dbReference>
<dbReference type="EMBL" id="CP020370">
    <property type="protein sequence ID" value="AUB80447.1"/>
    <property type="molecule type" value="Genomic_DNA"/>
</dbReference>
<dbReference type="InterPro" id="IPR001173">
    <property type="entry name" value="Glyco_trans_2-like"/>
</dbReference>
<dbReference type="PANTHER" id="PTHR43685:SF11">
    <property type="entry name" value="GLYCOSYLTRANSFERASE TAGX-RELATED"/>
    <property type="match status" value="1"/>
</dbReference>
<evidence type="ECO:0000256" key="1">
    <source>
        <dbReference type="SAM" id="MobiDB-lite"/>
    </source>
</evidence>
<dbReference type="Proteomes" id="UP000232638">
    <property type="component" value="Chromosome"/>
</dbReference>
<dbReference type="SUPFAM" id="SSF53448">
    <property type="entry name" value="Nucleotide-diphospho-sugar transferases"/>
    <property type="match status" value="1"/>
</dbReference>
<evidence type="ECO:0000259" key="2">
    <source>
        <dbReference type="Pfam" id="PF00535"/>
    </source>
</evidence>
<dbReference type="AlphaFoldDB" id="A0A2K8U4G0"/>
<name>A0A2K8U4G0_9GAMM</name>
<evidence type="ECO:0000313" key="3">
    <source>
        <dbReference type="EMBL" id="AUB80447.1"/>
    </source>
</evidence>
<evidence type="ECO:0000313" key="4">
    <source>
        <dbReference type="Proteomes" id="UP000232638"/>
    </source>
</evidence>
<protein>
    <recommendedName>
        <fullName evidence="2">Glycosyltransferase 2-like domain-containing protein</fullName>
    </recommendedName>
</protein>
<accession>A0A2K8U4G0</accession>
<dbReference type="Pfam" id="PF00535">
    <property type="entry name" value="Glycos_transf_2"/>
    <property type="match status" value="1"/>
</dbReference>
<gene>
    <name evidence="3" type="ORF">THSYN_05460</name>
</gene>
<reference evidence="3 4" key="1">
    <citation type="submission" date="2017-03" db="EMBL/GenBank/DDBJ databases">
        <title>Complete genome sequence of Candidatus 'Thiodictyon syntrophicum' sp. nov. strain Cad16T, a photolithoautotroph purple sulfur bacterium isolated from an alpine meromictic lake.</title>
        <authorList>
            <person name="Luedin S.M."/>
            <person name="Pothier J.F."/>
            <person name="Danza F."/>
            <person name="Storelli N."/>
            <person name="Wittwer M."/>
            <person name="Tonolla M."/>
        </authorList>
    </citation>
    <scope>NUCLEOTIDE SEQUENCE [LARGE SCALE GENOMIC DNA]</scope>
    <source>
        <strain evidence="3 4">Cad16T</strain>
    </source>
</reference>
<dbReference type="InterPro" id="IPR050834">
    <property type="entry name" value="Glycosyltransf_2"/>
</dbReference>
<organism evidence="3 4">
    <name type="scientific">Candidatus Thiodictyon syntrophicum</name>
    <dbReference type="NCBI Taxonomy" id="1166950"/>
    <lineage>
        <taxon>Bacteria</taxon>
        <taxon>Pseudomonadati</taxon>
        <taxon>Pseudomonadota</taxon>
        <taxon>Gammaproteobacteria</taxon>
        <taxon>Chromatiales</taxon>
        <taxon>Chromatiaceae</taxon>
        <taxon>Thiodictyon</taxon>
    </lineage>
</organism>
<keyword evidence="4" id="KW-1185">Reference proteome</keyword>
<dbReference type="KEGG" id="tsy:THSYN_05460"/>
<dbReference type="InterPro" id="IPR029044">
    <property type="entry name" value="Nucleotide-diphossugar_trans"/>
</dbReference>